<evidence type="ECO:0000256" key="1">
    <source>
        <dbReference type="ARBA" id="ARBA00022801"/>
    </source>
</evidence>
<keyword evidence="8" id="KW-1185">Reference proteome</keyword>
<evidence type="ECO:0000256" key="3">
    <source>
        <dbReference type="RuleBase" id="RU000489"/>
    </source>
</evidence>
<comment type="caution">
    <text evidence="7">The sequence shown here is derived from an EMBL/GenBank/DDBJ whole genome shotgun (WGS) entry which is preliminary data.</text>
</comment>
<dbReference type="GO" id="GO:0006032">
    <property type="term" value="P:chitin catabolic process"/>
    <property type="evidence" value="ECO:0007669"/>
    <property type="project" value="TreeGrafter"/>
</dbReference>
<protein>
    <recommendedName>
        <fullName evidence="6">GH18 domain-containing protein</fullName>
    </recommendedName>
</protein>
<dbReference type="InterPro" id="IPR017853">
    <property type="entry name" value="GH"/>
</dbReference>
<dbReference type="GO" id="GO:0005975">
    <property type="term" value="P:carbohydrate metabolic process"/>
    <property type="evidence" value="ECO:0007669"/>
    <property type="project" value="InterPro"/>
</dbReference>
<dbReference type="GO" id="GO:0005576">
    <property type="term" value="C:extracellular region"/>
    <property type="evidence" value="ECO:0007669"/>
    <property type="project" value="TreeGrafter"/>
</dbReference>
<dbReference type="InterPro" id="IPR050314">
    <property type="entry name" value="Glycosyl_Hydrlase_18"/>
</dbReference>
<keyword evidence="1 3" id="KW-0378">Hydrolase</keyword>
<dbReference type="SUPFAM" id="SSF51445">
    <property type="entry name" value="(Trans)glycosidases"/>
    <property type="match status" value="1"/>
</dbReference>
<feature type="compositionally biased region" description="Basic and acidic residues" evidence="5">
    <location>
        <begin position="261"/>
        <end position="271"/>
    </location>
</feature>
<dbReference type="Gene3D" id="3.20.20.80">
    <property type="entry name" value="Glycosidases"/>
    <property type="match status" value="1"/>
</dbReference>
<evidence type="ECO:0000256" key="4">
    <source>
        <dbReference type="RuleBase" id="RU004453"/>
    </source>
</evidence>
<name>A0A6L2Q6S7_COPFO</name>
<dbReference type="InterPro" id="IPR001223">
    <property type="entry name" value="Glyco_hydro18_cat"/>
</dbReference>
<dbReference type="OrthoDB" id="73875at2759"/>
<dbReference type="PROSITE" id="PS51910">
    <property type="entry name" value="GH18_2"/>
    <property type="match status" value="1"/>
</dbReference>
<gene>
    <name evidence="7" type="ORF">Cfor_03703</name>
</gene>
<dbReference type="PANTHER" id="PTHR11177:SF359">
    <property type="entry name" value="CHITINASE 10-RELATED"/>
    <property type="match status" value="1"/>
</dbReference>
<dbReference type="InParanoid" id="A0A6L2Q6S7"/>
<sequence>QGIGKYVPEDIDWTLCTHIAYGFAVMDGGTLTIKSHDSWADIDNKFYHKVTEFKSRGIKVLIALGGWNDSLGDKYSRLVNSPSARANFVRTVVEFIEKYNFDGLDLDWEYPKCWQVGVAITDYSVHVARSPNSHFATIYMEKAAAVSVVVITVLRYDVPKLTQYFDWISVMTYDFHGHWDKQTGHVAPLYYYPGDTYDYFNAFILTVLQSENKDANGSSTYIQPFLSTRTPIVTTASAMAGSMLQNANTHQYKLQSHSSNKKYERRTDAME</sequence>
<dbReference type="InterPro" id="IPR001579">
    <property type="entry name" value="Glyco_hydro_18_chit_AS"/>
</dbReference>
<accession>A0A6L2Q6S7</accession>
<keyword evidence="2 3" id="KW-0326">Glycosidase</keyword>
<evidence type="ECO:0000256" key="5">
    <source>
        <dbReference type="SAM" id="MobiDB-lite"/>
    </source>
</evidence>
<evidence type="ECO:0000259" key="6">
    <source>
        <dbReference type="PROSITE" id="PS51910"/>
    </source>
</evidence>
<dbReference type="PROSITE" id="PS01095">
    <property type="entry name" value="GH18_1"/>
    <property type="match status" value="1"/>
</dbReference>
<evidence type="ECO:0000313" key="7">
    <source>
        <dbReference type="EMBL" id="GFG39640.1"/>
    </source>
</evidence>
<dbReference type="Proteomes" id="UP000502823">
    <property type="component" value="Unassembled WGS sequence"/>
</dbReference>
<dbReference type="EMBL" id="BLKM01000920">
    <property type="protein sequence ID" value="GFG39640.1"/>
    <property type="molecule type" value="Genomic_DNA"/>
</dbReference>
<dbReference type="GO" id="GO:0008061">
    <property type="term" value="F:chitin binding"/>
    <property type="evidence" value="ECO:0007669"/>
    <property type="project" value="InterPro"/>
</dbReference>
<proteinExistence type="inferred from homology"/>
<dbReference type="Pfam" id="PF00704">
    <property type="entry name" value="Glyco_hydro_18"/>
    <property type="match status" value="1"/>
</dbReference>
<comment type="similarity">
    <text evidence="4">Belongs to the glycosyl hydrolase 18 family.</text>
</comment>
<evidence type="ECO:0000313" key="8">
    <source>
        <dbReference type="Proteomes" id="UP000502823"/>
    </source>
</evidence>
<dbReference type="PANTHER" id="PTHR11177">
    <property type="entry name" value="CHITINASE"/>
    <property type="match status" value="1"/>
</dbReference>
<dbReference type="AlphaFoldDB" id="A0A6L2Q6S7"/>
<evidence type="ECO:0000256" key="2">
    <source>
        <dbReference type="ARBA" id="ARBA00023295"/>
    </source>
</evidence>
<feature type="region of interest" description="Disordered" evidence="5">
    <location>
        <begin position="250"/>
        <end position="271"/>
    </location>
</feature>
<feature type="domain" description="GH18" evidence="6">
    <location>
        <begin position="1"/>
        <end position="271"/>
    </location>
</feature>
<dbReference type="SMART" id="SM00636">
    <property type="entry name" value="Glyco_18"/>
    <property type="match status" value="1"/>
</dbReference>
<reference evidence="8" key="1">
    <citation type="submission" date="2020-01" db="EMBL/GenBank/DDBJ databases">
        <title>Draft genome sequence of the Termite Coptotermes fromosanus.</title>
        <authorList>
            <person name="Itakura S."/>
            <person name="Yosikawa Y."/>
            <person name="Umezawa K."/>
        </authorList>
    </citation>
    <scope>NUCLEOTIDE SEQUENCE [LARGE SCALE GENOMIC DNA]</scope>
</reference>
<organism evidence="7 8">
    <name type="scientific">Coptotermes formosanus</name>
    <name type="common">Formosan subterranean termite</name>
    <dbReference type="NCBI Taxonomy" id="36987"/>
    <lineage>
        <taxon>Eukaryota</taxon>
        <taxon>Metazoa</taxon>
        <taxon>Ecdysozoa</taxon>
        <taxon>Arthropoda</taxon>
        <taxon>Hexapoda</taxon>
        <taxon>Insecta</taxon>
        <taxon>Pterygota</taxon>
        <taxon>Neoptera</taxon>
        <taxon>Polyneoptera</taxon>
        <taxon>Dictyoptera</taxon>
        <taxon>Blattodea</taxon>
        <taxon>Blattoidea</taxon>
        <taxon>Termitoidae</taxon>
        <taxon>Rhinotermitidae</taxon>
        <taxon>Coptotermes</taxon>
    </lineage>
</organism>
<dbReference type="InterPro" id="IPR011583">
    <property type="entry name" value="Chitinase_II/V-like_cat"/>
</dbReference>
<feature type="non-terminal residue" evidence="7">
    <location>
        <position position="1"/>
    </location>
</feature>
<dbReference type="GO" id="GO:0004568">
    <property type="term" value="F:chitinase activity"/>
    <property type="evidence" value="ECO:0007669"/>
    <property type="project" value="UniProtKB-ARBA"/>
</dbReference>